<dbReference type="InterPro" id="IPR003959">
    <property type="entry name" value="ATPase_AAA_core"/>
</dbReference>
<dbReference type="Gene3D" id="3.40.50.300">
    <property type="entry name" value="P-loop containing nucleotide triphosphate hydrolases"/>
    <property type="match status" value="1"/>
</dbReference>
<dbReference type="Proteomes" id="UP001464891">
    <property type="component" value="Unassembled WGS sequence"/>
</dbReference>
<evidence type="ECO:0000313" key="2">
    <source>
        <dbReference type="EMBL" id="MEP0816875.1"/>
    </source>
</evidence>
<comment type="caution">
    <text evidence="2">The sequence shown here is derived from an EMBL/GenBank/DDBJ whole genome shotgun (WGS) entry which is preliminary data.</text>
</comment>
<protein>
    <submittedName>
        <fullName evidence="2">AAA family ATPase</fullName>
    </submittedName>
</protein>
<evidence type="ECO:0000259" key="1">
    <source>
        <dbReference type="Pfam" id="PF00004"/>
    </source>
</evidence>
<dbReference type="Pfam" id="PF00004">
    <property type="entry name" value="AAA"/>
    <property type="match status" value="1"/>
</dbReference>
<name>A0ABV0J6V9_9CYAN</name>
<dbReference type="EMBL" id="JAMPKM010000003">
    <property type="protein sequence ID" value="MEP0816875.1"/>
    <property type="molecule type" value="Genomic_DNA"/>
</dbReference>
<keyword evidence="3" id="KW-1185">Reference proteome</keyword>
<evidence type="ECO:0000313" key="3">
    <source>
        <dbReference type="Proteomes" id="UP001464891"/>
    </source>
</evidence>
<gene>
    <name evidence="2" type="ORF">NC998_07175</name>
</gene>
<dbReference type="SUPFAM" id="SSF52540">
    <property type="entry name" value="P-loop containing nucleoside triphosphate hydrolases"/>
    <property type="match status" value="1"/>
</dbReference>
<feature type="domain" description="ATPase AAA-type core" evidence="1">
    <location>
        <begin position="301"/>
        <end position="429"/>
    </location>
</feature>
<sequence>MPSMVTSVPGIVNVTTACWSVDCGEGGIGEIKYMATGYFDHQDGQTTSTNLQSQGLLGAGWRPLNRELDWQFLWHLAMHDSAELSKKTVDVASAIADTLGRTNYSGWANLLSVFSSGTRYELDEFWSYITPEPPSPDYRHVPSLTVETPVLQQVSRTNIPIDYVLNRLQELTILKVLELLGKPVLITQYYFDRYFYLPIEKFISWERVDTIDTVNAYWPQQDIWLQIQNIGPGRRRLTLLARELNSLISKATYNLAVMLSGYQSRVGQIQSQYAIRSFSADVQEFSDRVQQAVFDQNQLAVLVHGEPGTGKTAWTQAIAKEVLMPLGYVIFILDHDAVENFVPPTYLEHICLIINEADNLAQNRANVAAQSSSKTEHILSLLDGTLHQSVLEEGRIQAQQRFVVLMTCNTMERLDPALLRKGRVDLIHEFMHKFV</sequence>
<proteinExistence type="predicted"/>
<organism evidence="2 3">
    <name type="scientific">Trichocoleus desertorum GB2-A4</name>
    <dbReference type="NCBI Taxonomy" id="2933944"/>
    <lineage>
        <taxon>Bacteria</taxon>
        <taxon>Bacillati</taxon>
        <taxon>Cyanobacteriota</taxon>
        <taxon>Cyanophyceae</taxon>
        <taxon>Leptolyngbyales</taxon>
        <taxon>Trichocoleusaceae</taxon>
        <taxon>Trichocoleus</taxon>
    </lineage>
</organism>
<dbReference type="InterPro" id="IPR027417">
    <property type="entry name" value="P-loop_NTPase"/>
</dbReference>
<accession>A0ABV0J6V9</accession>
<reference evidence="2 3" key="1">
    <citation type="submission" date="2022-04" db="EMBL/GenBank/DDBJ databases">
        <title>Positive selection, recombination, and allopatry shape intraspecific diversity of widespread and dominant cyanobacteria.</title>
        <authorList>
            <person name="Wei J."/>
            <person name="Shu W."/>
            <person name="Hu C."/>
        </authorList>
    </citation>
    <scope>NUCLEOTIDE SEQUENCE [LARGE SCALE GENOMIC DNA]</scope>
    <source>
        <strain evidence="2 3">GB2-A4</strain>
    </source>
</reference>